<evidence type="ECO:0000313" key="2">
    <source>
        <dbReference type="EMBL" id="RFS43595.1"/>
    </source>
</evidence>
<accession>A0A372FS53</accession>
<gene>
    <name evidence="2" type="ORF">D0Q02_26920</name>
</gene>
<feature type="region of interest" description="Disordered" evidence="1">
    <location>
        <begin position="128"/>
        <end position="156"/>
    </location>
</feature>
<dbReference type="Proteomes" id="UP000262621">
    <property type="component" value="Unassembled WGS sequence"/>
</dbReference>
<dbReference type="EMBL" id="QVFU01000052">
    <property type="protein sequence ID" value="RFS43595.1"/>
    <property type="molecule type" value="Genomic_DNA"/>
</dbReference>
<evidence type="ECO:0000313" key="3">
    <source>
        <dbReference type="Proteomes" id="UP000262621"/>
    </source>
</evidence>
<proteinExistence type="predicted"/>
<organism evidence="2 3">
    <name type="scientific">Micromonospora craniellae</name>
    <dbReference type="NCBI Taxonomy" id="2294034"/>
    <lineage>
        <taxon>Bacteria</taxon>
        <taxon>Bacillati</taxon>
        <taxon>Actinomycetota</taxon>
        <taxon>Actinomycetes</taxon>
        <taxon>Micromonosporales</taxon>
        <taxon>Micromonosporaceae</taxon>
        <taxon>Micromonospora</taxon>
    </lineage>
</organism>
<protein>
    <submittedName>
        <fullName evidence="2">Uncharacterized protein</fullName>
    </submittedName>
</protein>
<evidence type="ECO:0000256" key="1">
    <source>
        <dbReference type="SAM" id="MobiDB-lite"/>
    </source>
</evidence>
<comment type="caution">
    <text evidence="2">The sequence shown here is derived from an EMBL/GenBank/DDBJ whole genome shotgun (WGS) entry which is preliminary data.</text>
</comment>
<name>A0A372FS53_9ACTN</name>
<dbReference type="AlphaFoldDB" id="A0A372FS53"/>
<reference evidence="2 3" key="1">
    <citation type="submission" date="2018-08" db="EMBL/GenBank/DDBJ databases">
        <title>Verrucosispora craniellae sp. nov., isolated from a marine sponge in the South China Sea.</title>
        <authorList>
            <person name="Li L."/>
            <person name="Lin H.W."/>
        </authorList>
    </citation>
    <scope>NUCLEOTIDE SEQUENCE [LARGE SCALE GENOMIC DNA]</scope>
    <source>
        <strain evidence="2 3">LHW63014</strain>
    </source>
</reference>
<sequence length="156" mass="15788">MTPGHGSGYSLVRAAPESSSWYQRTTSRVVCSPLSRCQARRRTTSNRPLTGSQASAVMRWARAFRTGRAARGYATTVADGAATVAASSADGAGSGTAQLLSAATRAGMCSFGGAEMPARVSVAATAATPAAATPQRRGAVVGASRRSGLLVSTPPQ</sequence>
<keyword evidence="3" id="KW-1185">Reference proteome</keyword>